<evidence type="ECO:0000256" key="7">
    <source>
        <dbReference type="SAM" id="Phobius"/>
    </source>
</evidence>
<evidence type="ECO:0000256" key="5">
    <source>
        <dbReference type="ARBA" id="ARBA00022989"/>
    </source>
</evidence>
<evidence type="ECO:0000256" key="6">
    <source>
        <dbReference type="ARBA" id="ARBA00023136"/>
    </source>
</evidence>
<comment type="caution">
    <text evidence="8">The sequence shown here is derived from an EMBL/GenBank/DDBJ whole genome shotgun (WGS) entry which is preliminary data.</text>
</comment>
<evidence type="ECO:0000256" key="3">
    <source>
        <dbReference type="ARBA" id="ARBA00022475"/>
    </source>
</evidence>
<feature type="transmembrane region" description="Helical" evidence="7">
    <location>
        <begin position="254"/>
        <end position="274"/>
    </location>
</feature>
<comment type="subcellular location">
    <subcellularLocation>
        <location evidence="1">Cell membrane</location>
        <topology evidence="1">Multi-pass membrane protein</topology>
    </subcellularLocation>
</comment>
<dbReference type="SUPFAM" id="SSF118215">
    <property type="entry name" value="Proton glutamate symport protein"/>
    <property type="match status" value="1"/>
</dbReference>
<evidence type="ECO:0000313" key="9">
    <source>
        <dbReference type="Proteomes" id="UP000243528"/>
    </source>
</evidence>
<proteinExistence type="predicted"/>
<evidence type="ECO:0000256" key="1">
    <source>
        <dbReference type="ARBA" id="ARBA00004651"/>
    </source>
</evidence>
<evidence type="ECO:0000256" key="2">
    <source>
        <dbReference type="ARBA" id="ARBA00022448"/>
    </source>
</evidence>
<dbReference type="GO" id="GO:0015293">
    <property type="term" value="F:symporter activity"/>
    <property type="evidence" value="ECO:0007669"/>
    <property type="project" value="UniProtKB-KW"/>
</dbReference>
<accession>A0A2P8E130</accession>
<dbReference type="GO" id="GO:0006835">
    <property type="term" value="P:dicarboxylic acid transport"/>
    <property type="evidence" value="ECO:0007669"/>
    <property type="project" value="TreeGrafter"/>
</dbReference>
<dbReference type="RefSeq" id="WP_106537593.1">
    <property type="nucleotide sequence ID" value="NZ_ML142902.1"/>
</dbReference>
<dbReference type="InterPro" id="IPR036458">
    <property type="entry name" value="Na:dicarbo_symporter_sf"/>
</dbReference>
<dbReference type="PANTHER" id="PTHR42865:SF7">
    <property type="entry name" value="PROTON_GLUTAMATE-ASPARTATE SYMPORTER"/>
    <property type="match status" value="1"/>
</dbReference>
<dbReference type="PRINTS" id="PR00173">
    <property type="entry name" value="EDTRNSPORT"/>
</dbReference>
<dbReference type="Gene3D" id="1.10.3860.10">
    <property type="entry name" value="Sodium:dicarboxylate symporter"/>
    <property type="match status" value="1"/>
</dbReference>
<evidence type="ECO:0000313" key="8">
    <source>
        <dbReference type="EMBL" id="PSL03176.1"/>
    </source>
</evidence>
<gene>
    <name evidence="8" type="ORF">CLV30_10888</name>
</gene>
<dbReference type="OrthoDB" id="9766690at2"/>
<feature type="transmembrane region" description="Helical" evidence="7">
    <location>
        <begin position="22"/>
        <end position="44"/>
    </location>
</feature>
<sequence>MSTTADATATAPAPRRKRLPSFSVQVIIGLVLGVALGLVARSMGPVADGTPNWLTSTLDTVGGLFVDLLRTAVIPLVFTAIVASIANLRNVTNAARLAGQTILWFAITALIAVGIGLTLGLVMQPGEHTSVAENSAAEPGSTGDWWAFLTGLVPTNFLGLAADTSVETTGGGTEATTGLSFNVLQVIVVAAAIGIAALKLGEKAEPFLAFNRSALAIIQKVLWWIIRLAPIGTAGLLGYAVADYGWDAIGSLGRFTLAIYAGLVLVLFAVYPILLRAHGLNPLKYYAGAWPAIQLAFVSRSSVGTLPVTEQVTERNLGVAREYASFAVPFGATTKMDGCAAIYPAVSAIFVAQFFGIDLSITDYLLIVLVSVVGSAATAGTTGATVMLTLTLSTLGLPLAGVGLLLAVDPILDMGRTAVNVAGQALVPTLVAKREGLLDVDVYNSRHSDDAFTDDDAREDEEPALAPA</sequence>
<organism evidence="8 9">
    <name type="scientific">Haloactinopolyspora alba</name>
    <dbReference type="NCBI Taxonomy" id="648780"/>
    <lineage>
        <taxon>Bacteria</taxon>
        <taxon>Bacillati</taxon>
        <taxon>Actinomycetota</taxon>
        <taxon>Actinomycetes</taxon>
        <taxon>Jiangellales</taxon>
        <taxon>Jiangellaceae</taxon>
        <taxon>Haloactinopolyspora</taxon>
    </lineage>
</organism>
<feature type="transmembrane region" description="Helical" evidence="7">
    <location>
        <begin position="101"/>
        <end position="123"/>
    </location>
</feature>
<feature type="transmembrane region" description="Helical" evidence="7">
    <location>
        <begin position="221"/>
        <end position="242"/>
    </location>
</feature>
<keyword evidence="3" id="KW-1003">Cell membrane</keyword>
<feature type="transmembrane region" description="Helical" evidence="7">
    <location>
        <begin position="179"/>
        <end position="200"/>
    </location>
</feature>
<keyword evidence="2" id="KW-0813">Transport</keyword>
<evidence type="ECO:0000256" key="4">
    <source>
        <dbReference type="ARBA" id="ARBA00022692"/>
    </source>
</evidence>
<dbReference type="EMBL" id="PYGE01000008">
    <property type="protein sequence ID" value="PSL03176.1"/>
    <property type="molecule type" value="Genomic_DNA"/>
</dbReference>
<keyword evidence="9" id="KW-1185">Reference proteome</keyword>
<dbReference type="AlphaFoldDB" id="A0A2P8E130"/>
<keyword evidence="6 7" id="KW-0472">Membrane</keyword>
<reference evidence="8 9" key="1">
    <citation type="submission" date="2018-03" db="EMBL/GenBank/DDBJ databases">
        <title>Genomic Encyclopedia of Archaeal and Bacterial Type Strains, Phase II (KMG-II): from individual species to whole genera.</title>
        <authorList>
            <person name="Goeker M."/>
        </authorList>
    </citation>
    <scope>NUCLEOTIDE SEQUENCE [LARGE SCALE GENOMIC DNA]</scope>
    <source>
        <strain evidence="8 9">DSM 45211</strain>
    </source>
</reference>
<keyword evidence="5 7" id="KW-1133">Transmembrane helix</keyword>
<protein>
    <submittedName>
        <fullName evidence="8">Na+/H+-dicarboxylate symporter</fullName>
    </submittedName>
</protein>
<feature type="transmembrane region" description="Helical" evidence="7">
    <location>
        <begin position="386"/>
        <end position="408"/>
    </location>
</feature>
<dbReference type="Proteomes" id="UP000243528">
    <property type="component" value="Unassembled WGS sequence"/>
</dbReference>
<feature type="transmembrane region" description="Helical" evidence="7">
    <location>
        <begin position="64"/>
        <end position="89"/>
    </location>
</feature>
<dbReference type="Pfam" id="PF00375">
    <property type="entry name" value="SDF"/>
    <property type="match status" value="1"/>
</dbReference>
<dbReference type="InterPro" id="IPR001991">
    <property type="entry name" value="Na-dicarboxylate_symporter"/>
</dbReference>
<keyword evidence="4 7" id="KW-0812">Transmembrane</keyword>
<name>A0A2P8E130_9ACTN</name>
<dbReference type="GO" id="GO:0005886">
    <property type="term" value="C:plasma membrane"/>
    <property type="evidence" value="ECO:0007669"/>
    <property type="project" value="UniProtKB-SubCell"/>
</dbReference>
<dbReference type="PANTHER" id="PTHR42865">
    <property type="entry name" value="PROTON/GLUTAMATE-ASPARTATE SYMPORTER"/>
    <property type="match status" value="1"/>
</dbReference>